<feature type="domain" description="EVE" evidence="1">
    <location>
        <begin position="3"/>
        <end position="124"/>
    </location>
</feature>
<dbReference type="KEGG" id="aba:Acid345_3598"/>
<dbReference type="HOGENOM" id="CLU_041799_2_1_0"/>
<dbReference type="InterPro" id="IPR052181">
    <property type="entry name" value="5hmC_binding"/>
</dbReference>
<organism evidence="2 3">
    <name type="scientific">Koribacter versatilis (strain Ellin345)</name>
    <dbReference type="NCBI Taxonomy" id="204669"/>
    <lineage>
        <taxon>Bacteria</taxon>
        <taxon>Pseudomonadati</taxon>
        <taxon>Acidobacteriota</taxon>
        <taxon>Terriglobia</taxon>
        <taxon>Terriglobales</taxon>
        <taxon>Candidatus Korobacteraceae</taxon>
        <taxon>Candidatus Korobacter</taxon>
    </lineage>
</organism>
<proteinExistence type="predicted"/>
<dbReference type="STRING" id="204669.Acid345_3598"/>
<evidence type="ECO:0000259" key="1">
    <source>
        <dbReference type="Pfam" id="PF01878"/>
    </source>
</evidence>
<evidence type="ECO:0000313" key="2">
    <source>
        <dbReference type="EMBL" id="ABF42599.1"/>
    </source>
</evidence>
<dbReference type="Gene3D" id="3.10.590.10">
    <property type="entry name" value="ph1033 like domains"/>
    <property type="match status" value="1"/>
</dbReference>
<dbReference type="PANTHER" id="PTHR14087:SF7">
    <property type="entry name" value="THYMOCYTE NUCLEAR PROTEIN 1"/>
    <property type="match status" value="1"/>
</dbReference>
<evidence type="ECO:0000313" key="3">
    <source>
        <dbReference type="Proteomes" id="UP000002432"/>
    </source>
</evidence>
<dbReference type="OrthoDB" id="9791347at2"/>
<name>Q1IKK1_KORVE</name>
<dbReference type="EMBL" id="CP000360">
    <property type="protein sequence ID" value="ABF42599.1"/>
    <property type="molecule type" value="Genomic_DNA"/>
</dbReference>
<reference evidence="2 3" key="1">
    <citation type="journal article" date="2009" name="Appl. Environ. Microbiol.">
        <title>Three genomes from the phylum Acidobacteria provide insight into the lifestyles of these microorganisms in soils.</title>
        <authorList>
            <person name="Ward N.L."/>
            <person name="Challacombe J.F."/>
            <person name="Janssen P.H."/>
            <person name="Henrissat B."/>
            <person name="Coutinho P.M."/>
            <person name="Wu M."/>
            <person name="Xie G."/>
            <person name="Haft D.H."/>
            <person name="Sait M."/>
            <person name="Badger J."/>
            <person name="Barabote R.D."/>
            <person name="Bradley B."/>
            <person name="Brettin T.S."/>
            <person name="Brinkac L.M."/>
            <person name="Bruce D."/>
            <person name="Creasy T."/>
            <person name="Daugherty S.C."/>
            <person name="Davidsen T.M."/>
            <person name="DeBoy R.T."/>
            <person name="Detter J.C."/>
            <person name="Dodson R.J."/>
            <person name="Durkin A.S."/>
            <person name="Ganapathy A."/>
            <person name="Gwinn-Giglio M."/>
            <person name="Han C.S."/>
            <person name="Khouri H."/>
            <person name="Kiss H."/>
            <person name="Kothari S.P."/>
            <person name="Madupu R."/>
            <person name="Nelson K.E."/>
            <person name="Nelson W.C."/>
            <person name="Paulsen I."/>
            <person name="Penn K."/>
            <person name="Ren Q."/>
            <person name="Rosovitz M.J."/>
            <person name="Selengut J.D."/>
            <person name="Shrivastava S."/>
            <person name="Sullivan S.A."/>
            <person name="Tapia R."/>
            <person name="Thompson L.S."/>
            <person name="Watkins K.L."/>
            <person name="Yang Q."/>
            <person name="Yu C."/>
            <person name="Zafar N."/>
            <person name="Zhou L."/>
            <person name="Kuske C.R."/>
        </authorList>
    </citation>
    <scope>NUCLEOTIDE SEQUENCE [LARGE SCALE GENOMIC DNA]</scope>
    <source>
        <strain evidence="2 3">Ellin345</strain>
    </source>
</reference>
<dbReference type="InterPro" id="IPR015947">
    <property type="entry name" value="PUA-like_sf"/>
</dbReference>
<sequence>MPYLLKTEPGTYSFADLQRDKETTWDGVSNPTAVKHLREMKKGDELVIYHTGDERTAVGTATVLSVDAADPKKPLVKIKAGKAIANPKTLEVVKADRRFTESPLVRQSRLSVVPLTAVQFEFLIH</sequence>
<dbReference type="InterPro" id="IPR002740">
    <property type="entry name" value="EVE_domain"/>
</dbReference>
<keyword evidence="3" id="KW-1185">Reference proteome</keyword>
<dbReference type="eggNOG" id="COG2947">
    <property type="taxonomic scope" value="Bacteria"/>
</dbReference>
<dbReference type="AlphaFoldDB" id="Q1IKK1"/>
<dbReference type="Proteomes" id="UP000002432">
    <property type="component" value="Chromosome"/>
</dbReference>
<dbReference type="PANTHER" id="PTHR14087">
    <property type="entry name" value="THYMOCYTE NUCLEAR PROTEIN 1"/>
    <property type="match status" value="1"/>
</dbReference>
<accession>Q1IKK1</accession>
<gene>
    <name evidence="2" type="ordered locus">Acid345_3598</name>
</gene>
<dbReference type="SUPFAM" id="SSF88697">
    <property type="entry name" value="PUA domain-like"/>
    <property type="match status" value="1"/>
</dbReference>
<protein>
    <recommendedName>
        <fullName evidence="1">EVE domain-containing protein</fullName>
    </recommendedName>
</protein>
<dbReference type="RefSeq" id="WP_011524398.1">
    <property type="nucleotide sequence ID" value="NC_008009.1"/>
</dbReference>
<dbReference type="Pfam" id="PF01878">
    <property type="entry name" value="EVE"/>
    <property type="match status" value="1"/>
</dbReference>
<dbReference type="EnsemblBacteria" id="ABF42599">
    <property type="protein sequence ID" value="ABF42599"/>
    <property type="gene ID" value="Acid345_3598"/>
</dbReference>